<dbReference type="Proteomes" id="UP000727962">
    <property type="component" value="Unassembled WGS sequence"/>
</dbReference>
<dbReference type="InterPro" id="IPR001045">
    <property type="entry name" value="Spermi_synthase"/>
</dbReference>
<dbReference type="GO" id="GO:0004766">
    <property type="term" value="F:spermidine synthase activity"/>
    <property type="evidence" value="ECO:0007669"/>
    <property type="project" value="TreeGrafter"/>
</dbReference>
<comment type="similarity">
    <text evidence="1">Belongs to the spermidine/spermine synthase family.</text>
</comment>
<feature type="transmembrane region" description="Helical" evidence="5">
    <location>
        <begin position="33"/>
        <end position="56"/>
    </location>
</feature>
<dbReference type="PROSITE" id="PS51257">
    <property type="entry name" value="PROKAR_LIPOPROTEIN"/>
    <property type="match status" value="1"/>
</dbReference>
<dbReference type="EMBL" id="JACOSL010000064">
    <property type="protein sequence ID" value="MBI1757533.1"/>
    <property type="molecule type" value="Genomic_DNA"/>
</dbReference>
<comment type="caution">
    <text evidence="7">The sequence shown here is derived from an EMBL/GenBank/DDBJ whole genome shotgun (WGS) entry which is preliminary data.</text>
</comment>
<dbReference type="PANTHER" id="PTHR11558">
    <property type="entry name" value="SPERMIDINE/SPERMINE SYNTHASE"/>
    <property type="match status" value="1"/>
</dbReference>
<dbReference type="NCBIfam" id="NF037959">
    <property type="entry name" value="MFS_SpdSyn"/>
    <property type="match status" value="1"/>
</dbReference>
<dbReference type="Gene3D" id="3.40.50.150">
    <property type="entry name" value="Vaccinia Virus protein VP39"/>
    <property type="match status" value="1"/>
</dbReference>
<evidence type="ECO:0000259" key="6">
    <source>
        <dbReference type="PROSITE" id="PS51006"/>
    </source>
</evidence>
<feature type="transmembrane region" description="Helical" evidence="5">
    <location>
        <begin position="424"/>
        <end position="441"/>
    </location>
</feature>
<evidence type="ECO:0000256" key="3">
    <source>
        <dbReference type="ARBA" id="ARBA00023115"/>
    </source>
</evidence>
<feature type="transmembrane region" description="Helical" evidence="5">
    <location>
        <begin position="327"/>
        <end position="350"/>
    </location>
</feature>
<organism evidence="7 8">
    <name type="scientific">Fimbriimonas ginsengisoli</name>
    <dbReference type="NCBI Taxonomy" id="1005039"/>
    <lineage>
        <taxon>Bacteria</taxon>
        <taxon>Bacillati</taxon>
        <taxon>Armatimonadota</taxon>
        <taxon>Fimbriimonadia</taxon>
        <taxon>Fimbriimonadales</taxon>
        <taxon>Fimbriimonadaceae</taxon>
        <taxon>Fimbriimonas</taxon>
    </lineage>
</organism>
<keyword evidence="2 4" id="KW-0808">Transferase</keyword>
<dbReference type="GO" id="GO:0008295">
    <property type="term" value="P:spermidine biosynthetic process"/>
    <property type="evidence" value="ECO:0007669"/>
    <property type="project" value="TreeGrafter"/>
</dbReference>
<dbReference type="SUPFAM" id="SSF53335">
    <property type="entry name" value="S-adenosyl-L-methionine-dependent methyltransferases"/>
    <property type="match status" value="1"/>
</dbReference>
<name>A0A931LWK5_FIMGI</name>
<keyword evidence="5" id="KW-0812">Transmembrane</keyword>
<dbReference type="InterPro" id="IPR036259">
    <property type="entry name" value="MFS_trans_sf"/>
</dbReference>
<feature type="transmembrane region" description="Helical" evidence="5">
    <location>
        <begin position="254"/>
        <end position="276"/>
    </location>
</feature>
<feature type="transmembrane region" description="Helical" evidence="5">
    <location>
        <begin position="288"/>
        <end position="307"/>
    </location>
</feature>
<gene>
    <name evidence="7" type="ORF">HYR64_10550</name>
</gene>
<keyword evidence="5" id="KW-1133">Transmembrane helix</keyword>
<feature type="domain" description="PABS" evidence="6">
    <location>
        <begin position="443"/>
        <end position="679"/>
    </location>
</feature>
<feature type="transmembrane region" description="Helical" evidence="5">
    <location>
        <begin position="392"/>
        <end position="412"/>
    </location>
</feature>
<feature type="transmembrane region" description="Helical" evidence="5">
    <location>
        <begin position="362"/>
        <end position="386"/>
    </location>
</feature>
<feature type="transmembrane region" description="Helical" evidence="5">
    <location>
        <begin position="223"/>
        <end position="242"/>
    </location>
</feature>
<accession>A0A931LWK5</accession>
<dbReference type="PROSITE" id="PS51006">
    <property type="entry name" value="PABS_2"/>
    <property type="match status" value="1"/>
</dbReference>
<feature type="transmembrane region" description="Helical" evidence="5">
    <location>
        <begin position="68"/>
        <end position="92"/>
    </location>
</feature>
<protein>
    <submittedName>
        <fullName evidence="7">Fused MFS/spermidine synthase</fullName>
    </submittedName>
</protein>
<feature type="transmembrane region" description="Helical" evidence="5">
    <location>
        <begin position="183"/>
        <end position="202"/>
    </location>
</feature>
<evidence type="ECO:0000256" key="2">
    <source>
        <dbReference type="ARBA" id="ARBA00022679"/>
    </source>
</evidence>
<reference evidence="7" key="1">
    <citation type="submission" date="2020-07" db="EMBL/GenBank/DDBJ databases">
        <title>Huge and variable diversity of episymbiotic CPR bacteria and DPANN archaea in groundwater ecosystems.</title>
        <authorList>
            <person name="He C.Y."/>
            <person name="Keren R."/>
            <person name="Whittaker M."/>
            <person name="Farag I.F."/>
            <person name="Doudna J."/>
            <person name="Cate J.H.D."/>
            <person name="Banfield J.F."/>
        </authorList>
    </citation>
    <scope>NUCLEOTIDE SEQUENCE</scope>
    <source>
        <strain evidence="7">NC_groundwater_17_Pr7_B-0.1um_64_12</strain>
    </source>
</reference>
<dbReference type="AlphaFoldDB" id="A0A931LWK5"/>
<dbReference type="PANTHER" id="PTHR11558:SF11">
    <property type="entry name" value="SPERMIDINE SYNTHASE"/>
    <property type="match status" value="1"/>
</dbReference>
<dbReference type="Pfam" id="PF01564">
    <property type="entry name" value="Spermine_synth"/>
    <property type="match status" value="1"/>
</dbReference>
<evidence type="ECO:0000313" key="8">
    <source>
        <dbReference type="Proteomes" id="UP000727962"/>
    </source>
</evidence>
<feature type="transmembrane region" description="Helical" evidence="5">
    <location>
        <begin position="112"/>
        <end position="133"/>
    </location>
</feature>
<evidence type="ECO:0000256" key="1">
    <source>
        <dbReference type="ARBA" id="ARBA00007867"/>
    </source>
</evidence>
<dbReference type="InterPro" id="IPR030374">
    <property type="entry name" value="PABS"/>
</dbReference>
<keyword evidence="3 4" id="KW-0620">Polyamine biosynthesis</keyword>
<dbReference type="InterPro" id="IPR029063">
    <property type="entry name" value="SAM-dependent_MTases_sf"/>
</dbReference>
<keyword evidence="5" id="KW-0472">Membrane</keyword>
<evidence type="ECO:0000313" key="7">
    <source>
        <dbReference type="EMBL" id="MBI1757533.1"/>
    </source>
</evidence>
<dbReference type="GO" id="GO:0005829">
    <property type="term" value="C:cytosol"/>
    <property type="evidence" value="ECO:0007669"/>
    <property type="project" value="TreeGrafter"/>
</dbReference>
<feature type="transmembrane region" description="Helical" evidence="5">
    <location>
        <begin position="153"/>
        <end position="177"/>
    </location>
</feature>
<evidence type="ECO:0000256" key="5">
    <source>
        <dbReference type="SAM" id="Phobius"/>
    </source>
</evidence>
<comment type="caution">
    <text evidence="4">Lacks conserved residue(s) required for the propagation of feature annotation.</text>
</comment>
<dbReference type="SUPFAM" id="SSF103473">
    <property type="entry name" value="MFS general substrate transporter"/>
    <property type="match status" value="1"/>
</dbReference>
<dbReference type="Gene3D" id="1.20.1250.20">
    <property type="entry name" value="MFS general substrate transporter like domains"/>
    <property type="match status" value="1"/>
</dbReference>
<evidence type="ECO:0000256" key="4">
    <source>
        <dbReference type="PROSITE-ProRule" id="PRU00354"/>
    </source>
</evidence>
<sequence length="761" mass="79774">MPRAVLYALFLISGCSALLLEVVWTRSLVLHFGGTTLAVAAVLSSFMTGLALGSAVAGRLAARLRRPLLAYGVLEGLTGIAALLVPAVVAASSPALNALYGGANGPTLGFEVARFVVAFAALVVPTTLMGATLPMIGQYLGADRSRLARNVGLAYAFNTFGAASGAALAGFVLIPAIGMSRTAMLAEAAYLLIGLVAVAYGLRASSLAVEAQEPEASIVPERLIVFGAALAGFTALSLELLWTRIFINSFHSTIQAFSTILVTFLLGLAGGVAIGARLARRATNLSHLAALLALSALLSLLLTWRMISLPTWYVSLWAGTLNASAARIILCVALLTVPVLLMGMTLPLCLHLARNRAGQPGGLVGAVYAANSLGSAVGPLVAAFLLVPFVGAFGAVAAVALLQSAFAMVLLARKGESSAPRGTTALVFAALVLSAVLLGSSKTEFAPRVSPPAFVAQSDAVLRYRESAYGTMMVAQSMRTGEKSLFIDGFLTAGDGPGSSYIRMMGHLPMLAHPHPQSVLVICLGTGITLGSISLHAPSILDCAEINPEVPGCTRLFGEKNHNVLDSPVTRLIIDDGRHYLGRTDRRYDVITLEPMPPDFAGAVNLYSQQFDELVRSRLKPGGVFAQWLPLHLVTVEDSKAIVRAVASTFPNVLVWLMPGESSAIILASDDPLLLPARVGLDAVRNDLAQLHLDSAAALEGEIVLRSAAVQNYAGAARAVTDDLPSLEYSDFEAQVDRVGVTEVVRQNIREMLMSRSLGTH</sequence>
<proteinExistence type="inferred from homology"/>